<accession>A0A0A9B188</accession>
<dbReference type="EMBL" id="GBRH01241977">
    <property type="protein sequence ID" value="JAD55918.1"/>
    <property type="molecule type" value="Transcribed_RNA"/>
</dbReference>
<name>A0A0A9B188_ARUDO</name>
<reference evidence="1" key="1">
    <citation type="submission" date="2014-09" db="EMBL/GenBank/DDBJ databases">
        <authorList>
            <person name="Magalhaes I.L.F."/>
            <person name="Oliveira U."/>
            <person name="Santos F.R."/>
            <person name="Vidigal T.H.D.A."/>
            <person name="Brescovit A.D."/>
            <person name="Santos A.J."/>
        </authorList>
    </citation>
    <scope>NUCLEOTIDE SEQUENCE</scope>
    <source>
        <tissue evidence="1">Shoot tissue taken approximately 20 cm above the soil surface</tissue>
    </source>
</reference>
<organism evidence="1">
    <name type="scientific">Arundo donax</name>
    <name type="common">Giant reed</name>
    <name type="synonym">Donax arundinaceus</name>
    <dbReference type="NCBI Taxonomy" id="35708"/>
    <lineage>
        <taxon>Eukaryota</taxon>
        <taxon>Viridiplantae</taxon>
        <taxon>Streptophyta</taxon>
        <taxon>Embryophyta</taxon>
        <taxon>Tracheophyta</taxon>
        <taxon>Spermatophyta</taxon>
        <taxon>Magnoliopsida</taxon>
        <taxon>Liliopsida</taxon>
        <taxon>Poales</taxon>
        <taxon>Poaceae</taxon>
        <taxon>PACMAD clade</taxon>
        <taxon>Arundinoideae</taxon>
        <taxon>Arundineae</taxon>
        <taxon>Arundo</taxon>
    </lineage>
</organism>
<evidence type="ECO:0000313" key="1">
    <source>
        <dbReference type="EMBL" id="JAD55918.1"/>
    </source>
</evidence>
<sequence>MLLILSASAHSSSASSGLMQLRIHCPSILLENF</sequence>
<dbReference type="AlphaFoldDB" id="A0A0A9B188"/>
<proteinExistence type="predicted"/>
<protein>
    <submittedName>
        <fullName evidence="1">Uncharacterized protein</fullName>
    </submittedName>
</protein>
<reference evidence="1" key="2">
    <citation type="journal article" date="2015" name="Data Brief">
        <title>Shoot transcriptome of the giant reed, Arundo donax.</title>
        <authorList>
            <person name="Barrero R.A."/>
            <person name="Guerrero F.D."/>
            <person name="Moolhuijzen P."/>
            <person name="Goolsby J.A."/>
            <person name="Tidwell J."/>
            <person name="Bellgard S.E."/>
            <person name="Bellgard M.I."/>
        </authorList>
    </citation>
    <scope>NUCLEOTIDE SEQUENCE</scope>
    <source>
        <tissue evidence="1">Shoot tissue taken approximately 20 cm above the soil surface</tissue>
    </source>
</reference>